<comment type="caution">
    <text evidence="1">The sequence shown here is derived from an EMBL/GenBank/DDBJ whole genome shotgun (WGS) entry which is preliminary data.</text>
</comment>
<reference evidence="2" key="1">
    <citation type="journal article" date="2019" name="Int. J. Syst. Evol. Microbiol.">
        <title>The Global Catalogue of Microorganisms (GCM) 10K type strain sequencing project: providing services to taxonomists for standard genome sequencing and annotation.</title>
        <authorList>
            <consortium name="The Broad Institute Genomics Platform"/>
            <consortium name="The Broad Institute Genome Sequencing Center for Infectious Disease"/>
            <person name="Wu L."/>
            <person name="Ma J."/>
        </authorList>
    </citation>
    <scope>NUCLEOTIDE SEQUENCE [LARGE SCALE GENOMIC DNA]</scope>
    <source>
        <strain evidence="2">CGMCC 4.7319</strain>
    </source>
</reference>
<protein>
    <submittedName>
        <fullName evidence="1">Uncharacterized protein</fullName>
    </submittedName>
</protein>
<dbReference type="EMBL" id="BMNC01000003">
    <property type="protein sequence ID" value="GGM89150.1"/>
    <property type="molecule type" value="Genomic_DNA"/>
</dbReference>
<proteinExistence type="predicted"/>
<gene>
    <name evidence="1" type="ORF">GCM10011609_27480</name>
</gene>
<organism evidence="1 2">
    <name type="scientific">Lentzea pudingi</name>
    <dbReference type="NCBI Taxonomy" id="1789439"/>
    <lineage>
        <taxon>Bacteria</taxon>
        <taxon>Bacillati</taxon>
        <taxon>Actinomycetota</taxon>
        <taxon>Actinomycetes</taxon>
        <taxon>Pseudonocardiales</taxon>
        <taxon>Pseudonocardiaceae</taxon>
        <taxon>Lentzea</taxon>
    </lineage>
</organism>
<evidence type="ECO:0000313" key="2">
    <source>
        <dbReference type="Proteomes" id="UP000597656"/>
    </source>
</evidence>
<dbReference type="Proteomes" id="UP000597656">
    <property type="component" value="Unassembled WGS sequence"/>
</dbReference>
<name>A0ABQ2HV67_9PSEU</name>
<accession>A0ABQ2HV67</accession>
<keyword evidence="2" id="KW-1185">Reference proteome</keyword>
<evidence type="ECO:0000313" key="1">
    <source>
        <dbReference type="EMBL" id="GGM89150.1"/>
    </source>
</evidence>
<sequence length="123" mass="13534">MLDGRRSARYLKALRALDGSGKLATADVDELVGAVHREFAEKFCTTPLGIVSRCYLGAPYEVHTLALDGSIISHYRAGEPLPHGMDRARSLAESERYLAIEVYPDRLMCVRPDGSTVLLESAR</sequence>